<protein>
    <submittedName>
        <fullName evidence="4">EAL domain-containing protein</fullName>
    </submittedName>
</protein>
<evidence type="ECO:0000313" key="5">
    <source>
        <dbReference type="Proteomes" id="UP001331561"/>
    </source>
</evidence>
<gene>
    <name evidence="4" type="ORF">VVD49_09745</name>
</gene>
<proteinExistence type="predicted"/>
<dbReference type="Proteomes" id="UP001331561">
    <property type="component" value="Unassembled WGS sequence"/>
</dbReference>
<dbReference type="SUPFAM" id="SSF141868">
    <property type="entry name" value="EAL domain-like"/>
    <property type="match status" value="1"/>
</dbReference>
<dbReference type="InterPro" id="IPR007890">
    <property type="entry name" value="CHASE2"/>
</dbReference>
<reference evidence="4 5" key="1">
    <citation type="submission" date="2024-01" db="EMBL/GenBank/DDBJ databases">
        <title>Uliginosibacterium soil sp. nov.</title>
        <authorList>
            <person name="Lv Y."/>
        </authorList>
    </citation>
    <scope>NUCLEOTIDE SEQUENCE [LARGE SCALE GENOMIC DNA]</scope>
    <source>
        <strain evidence="4 5">H3</strain>
    </source>
</reference>
<dbReference type="PANTHER" id="PTHR33121:SF71">
    <property type="entry name" value="OXYGEN SENSOR PROTEIN DOSP"/>
    <property type="match status" value="1"/>
</dbReference>
<sequence>MPATLNRLISLVWIPLLSLLLAAGLSLTPLFERLDALSLDTQARLVAQPHYFKDAIVIDIDDASLRELQAYFGAWPYRRDTYAKLIDFLGEQGAHVIVMDLVFADAREGDAQLRAALGRGRNVVLAATAYSEPDSNAHSQAAMAGLTWPVPAGLPSREWPGLQLPLPAFTQPAPDYARIGIASVLADSDGVLRHLPLFHRLGNQTLPSLPLAAHFMDSAPPPIAINPDGTTRIGALNLPTDRHGAIRLNFPRNRNSVLTISFADVARALLGVPGQQLSNDLFRGKTVFVGSTALFADRVLTPVGEMMGVHVLAIAHQSLAENLIITPNDWRWTGALMLIALAPSLLLLRRQSFSVRVLARDSLAAVLLIYAAHLALLYWHMQETSLLLPLLLLGIANLLAAAQVVRLRHDAQEAEIHDLVNDDPQTRLPNRQAALKLLAEAIEQAQARGNTLAVLIISLNNFRIIRSALGHGAGDQMVIEAAQRLRTYASNKDIIARLGEDEFLVAHRLTAGDATDDGHDYANLILGSFTRPYDLFKLELHASANVGISLFPANGQDVTTLLKQADSALRSAKVQGRNTCRSFTEDMGLGDVAQLLLENQLRQALTRDELLLHYQPQIDMASQRIVAVEALVRWKHPVHGLLAPDRFIPAAEHSELFAPLGEWVLRAACRQMRAWQHAGLTHIERVAVNLSAQQFDQPDLPALVASVLQETQLGAQHLELEITESMAMRNPERSITVLRDLLAMGITLALDDFGTGYSSLSYLKLLPVTRIKIDRSFVSNVENDPHDAEICAATIDLAHKLGLTVTAEGIETPGQFAYLRGLACNEAQGYLICRPLPADQVEQFEPAGMAVAG</sequence>
<dbReference type="InterPro" id="IPR050706">
    <property type="entry name" value="Cyclic-di-GMP_PDE-like"/>
</dbReference>
<evidence type="ECO:0000313" key="4">
    <source>
        <dbReference type="EMBL" id="MEC5386008.1"/>
    </source>
</evidence>
<dbReference type="CDD" id="cd01948">
    <property type="entry name" value="EAL"/>
    <property type="match status" value="1"/>
</dbReference>
<dbReference type="InterPro" id="IPR043128">
    <property type="entry name" value="Rev_trsase/Diguanyl_cyclase"/>
</dbReference>
<organism evidence="4 5">
    <name type="scientific">Uliginosibacterium silvisoli</name>
    <dbReference type="NCBI Taxonomy" id="3114758"/>
    <lineage>
        <taxon>Bacteria</taxon>
        <taxon>Pseudomonadati</taxon>
        <taxon>Pseudomonadota</taxon>
        <taxon>Betaproteobacteria</taxon>
        <taxon>Rhodocyclales</taxon>
        <taxon>Zoogloeaceae</taxon>
        <taxon>Uliginosibacterium</taxon>
    </lineage>
</organism>
<dbReference type="Pfam" id="PF05226">
    <property type="entry name" value="CHASE2"/>
    <property type="match status" value="1"/>
</dbReference>
<keyword evidence="1" id="KW-0472">Membrane</keyword>
<dbReference type="SMART" id="SM00267">
    <property type="entry name" value="GGDEF"/>
    <property type="match status" value="1"/>
</dbReference>
<evidence type="ECO:0000259" key="2">
    <source>
        <dbReference type="PROSITE" id="PS50883"/>
    </source>
</evidence>
<keyword evidence="5" id="KW-1185">Reference proteome</keyword>
<dbReference type="Pfam" id="PF00563">
    <property type="entry name" value="EAL"/>
    <property type="match status" value="1"/>
</dbReference>
<keyword evidence="1" id="KW-0812">Transmembrane</keyword>
<dbReference type="PROSITE" id="PS50887">
    <property type="entry name" value="GGDEF"/>
    <property type="match status" value="1"/>
</dbReference>
<keyword evidence="1" id="KW-1133">Transmembrane helix</keyword>
<dbReference type="InterPro" id="IPR001633">
    <property type="entry name" value="EAL_dom"/>
</dbReference>
<dbReference type="Gene3D" id="3.30.70.270">
    <property type="match status" value="1"/>
</dbReference>
<dbReference type="NCBIfam" id="TIGR00254">
    <property type="entry name" value="GGDEF"/>
    <property type="match status" value="1"/>
</dbReference>
<dbReference type="InterPro" id="IPR029787">
    <property type="entry name" value="Nucleotide_cyclase"/>
</dbReference>
<name>A0ABU6K4M8_9RHOO</name>
<dbReference type="Pfam" id="PF00990">
    <property type="entry name" value="GGDEF"/>
    <property type="match status" value="1"/>
</dbReference>
<feature type="transmembrane region" description="Helical" evidence="1">
    <location>
        <begin position="386"/>
        <end position="405"/>
    </location>
</feature>
<dbReference type="Gene3D" id="3.20.20.450">
    <property type="entry name" value="EAL domain"/>
    <property type="match status" value="1"/>
</dbReference>
<dbReference type="RefSeq" id="WP_327598989.1">
    <property type="nucleotide sequence ID" value="NZ_JAYXHS010000002.1"/>
</dbReference>
<dbReference type="SMART" id="SM00052">
    <property type="entry name" value="EAL"/>
    <property type="match status" value="1"/>
</dbReference>
<dbReference type="EMBL" id="JAYXHS010000002">
    <property type="protein sequence ID" value="MEC5386008.1"/>
    <property type="molecule type" value="Genomic_DNA"/>
</dbReference>
<evidence type="ECO:0000259" key="3">
    <source>
        <dbReference type="PROSITE" id="PS50887"/>
    </source>
</evidence>
<comment type="caution">
    <text evidence="4">The sequence shown here is derived from an EMBL/GenBank/DDBJ whole genome shotgun (WGS) entry which is preliminary data.</text>
</comment>
<feature type="domain" description="EAL" evidence="2">
    <location>
        <begin position="594"/>
        <end position="849"/>
    </location>
</feature>
<dbReference type="InterPro" id="IPR035919">
    <property type="entry name" value="EAL_sf"/>
</dbReference>
<feature type="transmembrane region" description="Helical" evidence="1">
    <location>
        <begin position="360"/>
        <end position="380"/>
    </location>
</feature>
<dbReference type="PROSITE" id="PS50883">
    <property type="entry name" value="EAL"/>
    <property type="match status" value="1"/>
</dbReference>
<dbReference type="InterPro" id="IPR000160">
    <property type="entry name" value="GGDEF_dom"/>
</dbReference>
<dbReference type="SMART" id="SM01080">
    <property type="entry name" value="CHASE2"/>
    <property type="match status" value="1"/>
</dbReference>
<evidence type="ECO:0000256" key="1">
    <source>
        <dbReference type="SAM" id="Phobius"/>
    </source>
</evidence>
<accession>A0ABU6K4M8</accession>
<feature type="domain" description="GGDEF" evidence="3">
    <location>
        <begin position="450"/>
        <end position="585"/>
    </location>
</feature>
<dbReference type="PANTHER" id="PTHR33121">
    <property type="entry name" value="CYCLIC DI-GMP PHOSPHODIESTERASE PDEF"/>
    <property type="match status" value="1"/>
</dbReference>
<dbReference type="CDD" id="cd01949">
    <property type="entry name" value="GGDEF"/>
    <property type="match status" value="1"/>
</dbReference>
<dbReference type="SUPFAM" id="SSF55073">
    <property type="entry name" value="Nucleotide cyclase"/>
    <property type="match status" value="1"/>
</dbReference>